<evidence type="ECO:0000256" key="1">
    <source>
        <dbReference type="ARBA" id="ARBA00001968"/>
    </source>
</evidence>
<dbReference type="SUPFAM" id="SSF52972">
    <property type="entry name" value="ITPase-like"/>
    <property type="match status" value="1"/>
</dbReference>
<dbReference type="Proteomes" id="UP001240777">
    <property type="component" value="Unassembled WGS sequence"/>
</dbReference>
<dbReference type="GO" id="GO:0047429">
    <property type="term" value="F:nucleoside triphosphate diphosphatase activity"/>
    <property type="evidence" value="ECO:0007669"/>
    <property type="project" value="InterPro"/>
</dbReference>
<protein>
    <submittedName>
        <fullName evidence="5">Septum formation inhibitor Maf</fullName>
    </submittedName>
</protein>
<evidence type="ECO:0000313" key="4">
    <source>
        <dbReference type="EMBL" id="MDO7252452.1"/>
    </source>
</evidence>
<dbReference type="NCBIfam" id="NF003141">
    <property type="entry name" value="PRK04056.1"/>
    <property type="match status" value="1"/>
</dbReference>
<dbReference type="InterPro" id="IPR029001">
    <property type="entry name" value="ITPase-like_fam"/>
</dbReference>
<dbReference type="EMBL" id="JAUYZK010000001">
    <property type="protein sequence ID" value="MDP2538319.1"/>
    <property type="molecule type" value="Genomic_DNA"/>
</dbReference>
<evidence type="ECO:0000256" key="2">
    <source>
        <dbReference type="ARBA" id="ARBA00022801"/>
    </source>
</evidence>
<keyword evidence="2" id="KW-0378">Hydrolase</keyword>
<name>A0AA90PRT7_9HELI</name>
<dbReference type="Proteomes" id="UP001177258">
    <property type="component" value="Unassembled WGS sequence"/>
</dbReference>
<accession>A0AA90PRT7</accession>
<keyword evidence="7" id="KW-1185">Reference proteome</keyword>
<dbReference type="Pfam" id="PF02545">
    <property type="entry name" value="Maf"/>
    <property type="match status" value="1"/>
</dbReference>
<comment type="cofactor">
    <cofactor evidence="1">
        <name>a divalent metal cation</name>
        <dbReference type="ChEBI" id="CHEBI:60240"/>
    </cofactor>
</comment>
<reference evidence="4 6" key="3">
    <citation type="journal article" date="2024" name="Syst. Appl. Microbiol.">
        <title>Helicobacter cappadocius sp. nov., from lizards: The first psychrotrophic Helicobacter species.</title>
        <authorList>
            <person name="Aydin F."/>
            <person name="Tarhane S."/>
            <person name="Karakaya E."/>
            <person name="Abay S."/>
            <person name="Kayman T."/>
            <person name="Guran O."/>
            <person name="Bozkurt E."/>
            <person name="Uzum N."/>
            <person name="Avci A."/>
            <person name="Olgun K."/>
            <person name="Jablonski D."/>
            <person name="Guran C."/>
            <person name="Burcin Saticioglu I."/>
        </authorList>
    </citation>
    <scope>NUCLEOTIDE SEQUENCE [LARGE SCALE GENOMIC DNA]</scope>
    <source>
        <strain evidence="4">Faydin-H75</strain>
        <strain evidence="6">faydin-H76</strain>
    </source>
</reference>
<dbReference type="PIRSF" id="PIRSF006305">
    <property type="entry name" value="Maf"/>
    <property type="match status" value="1"/>
</dbReference>
<gene>
    <name evidence="5" type="primary">maf</name>
    <name evidence="4" type="ORF">Q5I04_00770</name>
    <name evidence="5" type="ORF">Q5I06_00770</name>
</gene>
<organism evidence="5 6">
    <name type="scientific">Helicobacter cappadocius</name>
    <dbReference type="NCBI Taxonomy" id="3063998"/>
    <lineage>
        <taxon>Bacteria</taxon>
        <taxon>Pseudomonadati</taxon>
        <taxon>Campylobacterota</taxon>
        <taxon>Epsilonproteobacteria</taxon>
        <taxon>Campylobacterales</taxon>
        <taxon>Helicobacteraceae</taxon>
        <taxon>Helicobacter</taxon>
    </lineage>
</organism>
<dbReference type="PANTHER" id="PTHR43213:SF5">
    <property type="entry name" value="BIFUNCTIONAL DTTP_UTP PYROPHOSPHATASE_METHYLTRANSFERASE PROTEIN-RELATED"/>
    <property type="match status" value="1"/>
</dbReference>
<proteinExistence type="predicted"/>
<dbReference type="InterPro" id="IPR003697">
    <property type="entry name" value="Maf-like"/>
</dbReference>
<evidence type="ECO:0000313" key="6">
    <source>
        <dbReference type="Proteomes" id="UP001177258"/>
    </source>
</evidence>
<evidence type="ECO:0000256" key="3">
    <source>
        <dbReference type="ARBA" id="ARBA00023080"/>
    </source>
</evidence>
<evidence type="ECO:0000313" key="7">
    <source>
        <dbReference type="Proteomes" id="UP001240777"/>
    </source>
</evidence>
<sequence>MIVLASSSLVRARLLEKFGVDFIQKPVDFDENTIYTKNPKEFAYQATLGKFKTAIETLGIKTPLLCADTVINTEGILQRKAVNIDDAKAILSLQNGKNIEVLTCMMYKSEKLEFIDISSTQYKLATFNIKALQRYLDSKKWEGKAGCVMIEGFHKDYIISQKGLESTALGLSVEKILPFLGLI</sequence>
<dbReference type="AlphaFoldDB" id="A0AA90PRT7"/>
<comment type="caution">
    <text evidence="5">The sequence shown here is derived from an EMBL/GenBank/DDBJ whole genome shotgun (WGS) entry which is preliminary data.</text>
</comment>
<dbReference type="GO" id="GO:0009117">
    <property type="term" value="P:nucleotide metabolic process"/>
    <property type="evidence" value="ECO:0007669"/>
    <property type="project" value="UniProtKB-KW"/>
</dbReference>
<keyword evidence="3" id="KW-0546">Nucleotide metabolism</keyword>
<dbReference type="RefSeq" id="WP_305516293.1">
    <property type="nucleotide sequence ID" value="NZ_JAUPEV010000001.1"/>
</dbReference>
<dbReference type="Gene3D" id="3.90.950.10">
    <property type="match status" value="1"/>
</dbReference>
<reference evidence="4" key="2">
    <citation type="submission" date="2023-07" db="EMBL/GenBank/DDBJ databases">
        <authorList>
            <person name="Aydin F."/>
            <person name="Tarhane S."/>
            <person name="Saticioglu I.B."/>
            <person name="Karakaya E."/>
            <person name="Abay S."/>
            <person name="Guran O."/>
            <person name="Bozkurt E."/>
            <person name="Uzum N."/>
            <person name="Olgun K."/>
            <person name="Jablonski D."/>
        </authorList>
    </citation>
    <scope>NUCLEOTIDE SEQUENCE</scope>
    <source>
        <strain evidence="4">Faydin-H75</strain>
    </source>
</reference>
<reference evidence="5 7" key="1">
    <citation type="submission" date="2023-07" db="EMBL/GenBank/DDBJ databases">
        <title>Unpublished Manusciprt.</title>
        <authorList>
            <person name="Aydin F."/>
            <person name="Tarhane S."/>
            <person name="Saticioglu I.B."/>
            <person name="Karakaya E."/>
            <person name="Abay S."/>
            <person name="Guran O."/>
            <person name="Bozkurt E."/>
            <person name="Uzum N."/>
            <person name="Olgun K."/>
            <person name="Jablonski D."/>
        </authorList>
    </citation>
    <scope>NUCLEOTIDE SEQUENCE</scope>
    <source>
        <strain evidence="7">faydin-H75</strain>
        <strain evidence="5">Faydin-H76</strain>
    </source>
</reference>
<dbReference type="EMBL" id="JAUPEV010000001">
    <property type="protein sequence ID" value="MDO7252452.1"/>
    <property type="molecule type" value="Genomic_DNA"/>
</dbReference>
<dbReference type="PANTHER" id="PTHR43213">
    <property type="entry name" value="BIFUNCTIONAL DTTP/UTP PYROPHOSPHATASE/METHYLTRANSFERASE PROTEIN-RELATED"/>
    <property type="match status" value="1"/>
</dbReference>
<evidence type="ECO:0000313" key="5">
    <source>
        <dbReference type="EMBL" id="MDP2538319.1"/>
    </source>
</evidence>